<evidence type="ECO:0000313" key="4">
    <source>
        <dbReference type="Proteomes" id="UP000007800"/>
    </source>
</evidence>
<keyword evidence="1" id="KW-0479">Metal-binding</keyword>
<accession>C5LIG1</accession>
<dbReference type="EMBL" id="GG682243">
    <property type="protein sequence ID" value="EER03364.1"/>
    <property type="molecule type" value="Genomic_DNA"/>
</dbReference>
<dbReference type="InterPro" id="IPR029065">
    <property type="entry name" value="Enolase_C-like"/>
</dbReference>
<evidence type="ECO:0000313" key="3">
    <source>
        <dbReference type="EMBL" id="EER03364.1"/>
    </source>
</evidence>
<dbReference type="GeneID" id="9047452"/>
<sequence>MEPIPIPQSIDLTADAVYEASRIASSGDISLQGAVEMALLGCVCECIGKRPAEVLSWYGGANGEKISQVVKINQMYTREENQGGAQQGGCVKLKVGENPIRDAEKVNSAATGLVGTGRLRLDANQSWTPDEYHTFATSLSESTKAKIEYIEEPTVTWNDDLVRFGISIAMDESLATAKSFPACERTDVHFVLKPGVIGWRRACQYVASYPHCCCLSSMFESSLAMYWYTALASLCGDEVYHGLSTSGRVIEPRKRTYEDITKKSGGQWFVNVHECEEELKTITAAIVRESDDFSIF</sequence>
<name>C5LIG1_PERM5</name>
<evidence type="ECO:0000259" key="2">
    <source>
        <dbReference type="Pfam" id="PF13378"/>
    </source>
</evidence>
<dbReference type="RefSeq" id="XP_002771548.1">
    <property type="nucleotide sequence ID" value="XM_002771502.1"/>
</dbReference>
<keyword evidence="4" id="KW-1185">Reference proteome</keyword>
<dbReference type="PANTHER" id="PTHR48073:SF6">
    <property type="entry name" value="PROTEIN PHYLLO, CHLOROPLASTIC-LIKE"/>
    <property type="match status" value="1"/>
</dbReference>
<protein>
    <recommendedName>
        <fullName evidence="2">Enolase C-terminal domain-containing protein</fullName>
    </recommendedName>
</protein>
<dbReference type="Pfam" id="PF13378">
    <property type="entry name" value="MR_MLE_C"/>
    <property type="match status" value="1"/>
</dbReference>
<evidence type="ECO:0000256" key="1">
    <source>
        <dbReference type="ARBA" id="ARBA00022723"/>
    </source>
</evidence>
<dbReference type="SUPFAM" id="SSF51604">
    <property type="entry name" value="Enolase C-terminal domain-like"/>
    <property type="match status" value="1"/>
</dbReference>
<organism evidence="4">
    <name type="scientific">Perkinsus marinus (strain ATCC 50983 / TXsc)</name>
    <dbReference type="NCBI Taxonomy" id="423536"/>
    <lineage>
        <taxon>Eukaryota</taxon>
        <taxon>Sar</taxon>
        <taxon>Alveolata</taxon>
        <taxon>Perkinsozoa</taxon>
        <taxon>Perkinsea</taxon>
        <taxon>Perkinsida</taxon>
        <taxon>Perkinsidae</taxon>
        <taxon>Perkinsus</taxon>
    </lineage>
</organism>
<reference evidence="3 4" key="1">
    <citation type="submission" date="2008-07" db="EMBL/GenBank/DDBJ databases">
        <authorList>
            <person name="El-Sayed N."/>
            <person name="Caler E."/>
            <person name="Inman J."/>
            <person name="Amedeo P."/>
            <person name="Hass B."/>
            <person name="Wortman J."/>
        </authorList>
    </citation>
    <scope>NUCLEOTIDE SEQUENCE [LARGE SCALE GENOMIC DNA]</scope>
    <source>
        <strain evidence="4">ATCC 50983 / TXsc</strain>
    </source>
</reference>
<feature type="domain" description="Enolase C-terminal" evidence="2">
    <location>
        <begin position="90"/>
        <end position="183"/>
    </location>
</feature>
<proteinExistence type="predicted"/>
<dbReference type="Proteomes" id="UP000007800">
    <property type="component" value="Unassembled WGS sequence"/>
</dbReference>
<dbReference type="GO" id="GO:0046872">
    <property type="term" value="F:metal ion binding"/>
    <property type="evidence" value="ECO:0007669"/>
    <property type="project" value="UniProtKB-KW"/>
</dbReference>
<dbReference type="OrthoDB" id="2943660at2759"/>
<dbReference type="InParanoid" id="C5LIG1"/>
<dbReference type="Gene3D" id="3.20.20.120">
    <property type="entry name" value="Enolase-like C-terminal domain"/>
    <property type="match status" value="1"/>
</dbReference>
<dbReference type="PANTHER" id="PTHR48073">
    <property type="entry name" value="O-SUCCINYLBENZOATE SYNTHASE-RELATED"/>
    <property type="match status" value="1"/>
</dbReference>
<dbReference type="AlphaFoldDB" id="C5LIG1"/>
<dbReference type="InterPro" id="IPR036849">
    <property type="entry name" value="Enolase-like_C_sf"/>
</dbReference>
<gene>
    <name evidence="3" type="ORF">Pmar_PMAR014582</name>
</gene>